<feature type="region of interest" description="Disordered" evidence="1">
    <location>
        <begin position="66"/>
        <end position="340"/>
    </location>
</feature>
<feature type="compositionally biased region" description="Low complexity" evidence="1">
    <location>
        <begin position="164"/>
        <end position="181"/>
    </location>
</feature>
<evidence type="ECO:0000313" key="2">
    <source>
        <dbReference type="EMBL" id="KAF0293881.1"/>
    </source>
</evidence>
<evidence type="ECO:0000256" key="1">
    <source>
        <dbReference type="SAM" id="MobiDB-lite"/>
    </source>
</evidence>
<dbReference type="AlphaFoldDB" id="A0A6A4VWY1"/>
<protein>
    <submittedName>
        <fullName evidence="2">Uncharacterized protein</fullName>
    </submittedName>
</protein>
<comment type="caution">
    <text evidence="2">The sequence shown here is derived from an EMBL/GenBank/DDBJ whole genome shotgun (WGS) entry which is preliminary data.</text>
</comment>
<keyword evidence="3" id="KW-1185">Reference proteome</keyword>
<feature type="compositionally biased region" description="Low complexity" evidence="1">
    <location>
        <begin position="217"/>
        <end position="227"/>
    </location>
</feature>
<evidence type="ECO:0000313" key="3">
    <source>
        <dbReference type="Proteomes" id="UP000440578"/>
    </source>
</evidence>
<feature type="compositionally biased region" description="Low complexity" evidence="1">
    <location>
        <begin position="139"/>
        <end position="154"/>
    </location>
</feature>
<organism evidence="2 3">
    <name type="scientific">Amphibalanus amphitrite</name>
    <name type="common">Striped barnacle</name>
    <name type="synonym">Balanus amphitrite</name>
    <dbReference type="NCBI Taxonomy" id="1232801"/>
    <lineage>
        <taxon>Eukaryota</taxon>
        <taxon>Metazoa</taxon>
        <taxon>Ecdysozoa</taxon>
        <taxon>Arthropoda</taxon>
        <taxon>Crustacea</taxon>
        <taxon>Multicrustacea</taxon>
        <taxon>Cirripedia</taxon>
        <taxon>Thoracica</taxon>
        <taxon>Thoracicalcarea</taxon>
        <taxon>Balanomorpha</taxon>
        <taxon>Balanoidea</taxon>
        <taxon>Balanidae</taxon>
        <taxon>Amphibalaninae</taxon>
        <taxon>Amphibalanus</taxon>
    </lineage>
</organism>
<proteinExistence type="predicted"/>
<reference evidence="2 3" key="1">
    <citation type="submission" date="2019-07" db="EMBL/GenBank/DDBJ databases">
        <title>Draft genome assembly of a fouling barnacle, Amphibalanus amphitrite (Darwin, 1854): The first reference genome for Thecostraca.</title>
        <authorList>
            <person name="Kim W."/>
        </authorList>
    </citation>
    <scope>NUCLEOTIDE SEQUENCE [LARGE SCALE GENOMIC DNA]</scope>
    <source>
        <strain evidence="2">SNU_AA5</strain>
        <tissue evidence="2">Soma without cirri and trophi</tissue>
    </source>
</reference>
<accession>A0A6A4VWY1</accession>
<dbReference type="EMBL" id="VIIS01001716">
    <property type="protein sequence ID" value="KAF0293881.1"/>
    <property type="molecule type" value="Genomic_DNA"/>
</dbReference>
<name>A0A6A4VWY1_AMPAM</name>
<feature type="compositionally biased region" description="Pro residues" evidence="1">
    <location>
        <begin position="326"/>
        <end position="337"/>
    </location>
</feature>
<feature type="compositionally biased region" description="Basic and acidic residues" evidence="1">
    <location>
        <begin position="245"/>
        <end position="257"/>
    </location>
</feature>
<dbReference type="Proteomes" id="UP000440578">
    <property type="component" value="Unassembled WGS sequence"/>
</dbReference>
<sequence>MTYGSTCVLPGNTVAPAVAAPALAPAAPAAALPVDSTLLQEMVSRAVREALQSGAAGALNTDAIAASLSAAPLPQPAPQPEPEPEPEPEPKPERRARKHRVFTIPASVSYKPTPLRDLERRRSTAEPRFSDDEDDGPDETPTSAATLAAGAAEQTAKESETSSKTAQAAETAPTPATTAEESTSKESEEFDLLEQIMAESSKPIQMTSTLRRRLRARPVVFRAAATRADGDETYEPAGAEQARALQEKAAKEAEKSSTEVVGKKRVAHTAGLDQPSRPAPRVAPKVTPAQAMHARWQKLAEMQQQRIAQLEEQQRQREAENSRLPPLLPQPPVPSEYPPVAIAFSSAPCRQAPL</sequence>
<feature type="compositionally biased region" description="Basic and acidic residues" evidence="1">
    <location>
        <begin position="312"/>
        <end position="321"/>
    </location>
</feature>
<dbReference type="OrthoDB" id="206335at2759"/>
<feature type="compositionally biased region" description="Basic and acidic residues" evidence="1">
    <location>
        <begin position="114"/>
        <end position="130"/>
    </location>
</feature>
<gene>
    <name evidence="2" type="ORF">FJT64_008368</name>
</gene>